<dbReference type="Proteomes" id="UP000824533">
    <property type="component" value="Linkage Group LG18"/>
</dbReference>
<keyword evidence="2" id="KW-1185">Reference proteome</keyword>
<comment type="caution">
    <text evidence="1">The sequence shown here is derived from an EMBL/GenBank/DDBJ whole genome shotgun (WGS) entry which is preliminary data.</text>
</comment>
<name>A0ACC1CSA1_9NEOP</name>
<protein>
    <submittedName>
        <fullName evidence="1">Uncharacterized protein</fullName>
    </submittedName>
</protein>
<sequence>MTIAYRLASLAKESSLSTMKYDNQIKFLVKSLYDEGIGTAYSLQYNRTEYHLQYSVIIADLDCPGTTQFILKIPHIRRRSRAARICRCTDVGY</sequence>
<evidence type="ECO:0000313" key="2">
    <source>
        <dbReference type="Proteomes" id="UP000824533"/>
    </source>
</evidence>
<evidence type="ECO:0000313" key="1">
    <source>
        <dbReference type="EMBL" id="KAJ0174305.1"/>
    </source>
</evidence>
<accession>A0ACC1CSA1</accession>
<proteinExistence type="predicted"/>
<dbReference type="EMBL" id="CM034404">
    <property type="protein sequence ID" value="KAJ0174305.1"/>
    <property type="molecule type" value="Genomic_DNA"/>
</dbReference>
<organism evidence="1 2">
    <name type="scientific">Dendrolimus kikuchii</name>
    <dbReference type="NCBI Taxonomy" id="765133"/>
    <lineage>
        <taxon>Eukaryota</taxon>
        <taxon>Metazoa</taxon>
        <taxon>Ecdysozoa</taxon>
        <taxon>Arthropoda</taxon>
        <taxon>Hexapoda</taxon>
        <taxon>Insecta</taxon>
        <taxon>Pterygota</taxon>
        <taxon>Neoptera</taxon>
        <taxon>Endopterygota</taxon>
        <taxon>Lepidoptera</taxon>
        <taxon>Glossata</taxon>
        <taxon>Ditrysia</taxon>
        <taxon>Bombycoidea</taxon>
        <taxon>Lasiocampidae</taxon>
        <taxon>Dendrolimus</taxon>
    </lineage>
</organism>
<gene>
    <name evidence="1" type="ORF">K1T71_010451</name>
</gene>
<reference evidence="1 2" key="1">
    <citation type="journal article" date="2021" name="Front. Genet.">
        <title>Chromosome-Level Genome Assembly Reveals Significant Gene Expansion in the Toll and IMD Signaling Pathways of Dendrolimus kikuchii.</title>
        <authorList>
            <person name="Zhou J."/>
            <person name="Wu P."/>
            <person name="Xiong Z."/>
            <person name="Liu N."/>
            <person name="Zhao N."/>
            <person name="Ji M."/>
            <person name="Qiu Y."/>
            <person name="Yang B."/>
        </authorList>
    </citation>
    <scope>NUCLEOTIDE SEQUENCE [LARGE SCALE GENOMIC DNA]</scope>
    <source>
        <strain evidence="1">Ann1</strain>
    </source>
</reference>